<keyword evidence="9" id="KW-1185">Reference proteome</keyword>
<keyword evidence="6 7" id="KW-0472">Membrane</keyword>
<evidence type="ECO:0000256" key="4">
    <source>
        <dbReference type="ARBA" id="ARBA00022692"/>
    </source>
</evidence>
<keyword evidence="5 7" id="KW-1133">Transmembrane helix</keyword>
<protein>
    <submittedName>
        <fullName evidence="8">DoxX family membrane protein</fullName>
    </submittedName>
</protein>
<feature type="transmembrane region" description="Helical" evidence="7">
    <location>
        <begin position="89"/>
        <end position="114"/>
    </location>
</feature>
<comment type="similarity">
    <text evidence="2">Belongs to the DoxX family.</text>
</comment>
<gene>
    <name evidence="8" type="ORF">QEZ40_005787</name>
</gene>
<reference evidence="8 9" key="1">
    <citation type="submission" date="2023-05" db="EMBL/GenBank/DDBJ databases">
        <title>Sequencing and Assembly of Streptomyces sp. NP73.</title>
        <authorList>
            <person name="Konwar A.N."/>
            <person name="Saikia K."/>
            <person name="Thakur D."/>
        </authorList>
    </citation>
    <scope>NUCLEOTIDE SEQUENCE [LARGE SCALE GENOMIC DNA]</scope>
    <source>
        <strain evidence="8 9">NP73</strain>
    </source>
</reference>
<name>A0ABT7H513_9ACTN</name>
<dbReference type="InterPro" id="IPR051907">
    <property type="entry name" value="DoxX-like_oxidoreductase"/>
</dbReference>
<dbReference type="Proteomes" id="UP001223390">
    <property type="component" value="Unassembled WGS sequence"/>
</dbReference>
<proteinExistence type="inferred from homology"/>
<evidence type="ECO:0000313" key="9">
    <source>
        <dbReference type="Proteomes" id="UP001223390"/>
    </source>
</evidence>
<feature type="transmembrane region" description="Helical" evidence="7">
    <location>
        <begin position="164"/>
        <end position="184"/>
    </location>
</feature>
<evidence type="ECO:0000256" key="6">
    <source>
        <dbReference type="ARBA" id="ARBA00023136"/>
    </source>
</evidence>
<evidence type="ECO:0000256" key="5">
    <source>
        <dbReference type="ARBA" id="ARBA00022989"/>
    </source>
</evidence>
<feature type="transmembrane region" description="Helical" evidence="7">
    <location>
        <begin position="134"/>
        <end position="152"/>
    </location>
</feature>
<comment type="caution">
    <text evidence="8">The sequence shown here is derived from an EMBL/GenBank/DDBJ whole genome shotgun (WGS) entry which is preliminary data.</text>
</comment>
<comment type="subcellular location">
    <subcellularLocation>
        <location evidence="1">Cell membrane</location>
        <topology evidence="1">Multi-pass membrane protein</topology>
    </subcellularLocation>
</comment>
<dbReference type="Pfam" id="PF07681">
    <property type="entry name" value="DoxX"/>
    <property type="match status" value="1"/>
</dbReference>
<dbReference type="PANTHER" id="PTHR33452:SF1">
    <property type="entry name" value="INNER MEMBRANE PROTEIN YPHA-RELATED"/>
    <property type="match status" value="1"/>
</dbReference>
<dbReference type="InterPro" id="IPR032808">
    <property type="entry name" value="DoxX"/>
</dbReference>
<dbReference type="EMBL" id="JASITI010000056">
    <property type="protein sequence ID" value="MDK9500160.1"/>
    <property type="molecule type" value="Genomic_DNA"/>
</dbReference>
<evidence type="ECO:0000256" key="1">
    <source>
        <dbReference type="ARBA" id="ARBA00004651"/>
    </source>
</evidence>
<evidence type="ECO:0000256" key="7">
    <source>
        <dbReference type="SAM" id="Phobius"/>
    </source>
</evidence>
<organism evidence="8 9">
    <name type="scientific">Streptomyces katrae</name>
    <dbReference type="NCBI Taxonomy" id="68223"/>
    <lineage>
        <taxon>Bacteria</taxon>
        <taxon>Bacillati</taxon>
        <taxon>Actinomycetota</taxon>
        <taxon>Actinomycetes</taxon>
        <taxon>Kitasatosporales</taxon>
        <taxon>Streptomycetaceae</taxon>
        <taxon>Streptomyces</taxon>
    </lineage>
</organism>
<evidence type="ECO:0000256" key="3">
    <source>
        <dbReference type="ARBA" id="ARBA00022475"/>
    </source>
</evidence>
<sequence length="186" mass="19384">MMVHERGCRRRDRTLFGTAPATLTPTPVHDLGLLLLRLVVGLSMAAHGTMKLFGWFGGPGLDATGKGFTMAGYPAGEAMAVMSSLSETLGGLGLALGLLTPLAGAALIGVFINILDVRGLSAYFPPKGVELETVLFASVVALTLTGPGRFSADHVLPVLRESRARHALLAVGVGVVAGFVVFFLRD</sequence>
<dbReference type="PANTHER" id="PTHR33452">
    <property type="entry name" value="OXIDOREDUCTASE CATD-RELATED"/>
    <property type="match status" value="1"/>
</dbReference>
<keyword evidence="4 7" id="KW-0812">Transmembrane</keyword>
<evidence type="ECO:0000313" key="8">
    <source>
        <dbReference type="EMBL" id="MDK9500160.1"/>
    </source>
</evidence>
<keyword evidence="3" id="KW-1003">Cell membrane</keyword>
<accession>A0ABT7H513</accession>
<evidence type="ECO:0000256" key="2">
    <source>
        <dbReference type="ARBA" id="ARBA00006679"/>
    </source>
</evidence>